<reference evidence="3" key="1">
    <citation type="journal article" date="2017" name="Genome Biol.">
        <title>Comparative genomics reveals high biological diversity and specific adaptations in the industrially and medically important fungal genus Aspergillus.</title>
        <authorList>
            <person name="de Vries R.P."/>
            <person name="Riley R."/>
            <person name="Wiebenga A."/>
            <person name="Aguilar-Osorio G."/>
            <person name="Amillis S."/>
            <person name="Uchima C.A."/>
            <person name="Anderluh G."/>
            <person name="Asadollahi M."/>
            <person name="Askin M."/>
            <person name="Barry K."/>
            <person name="Battaglia E."/>
            <person name="Bayram O."/>
            <person name="Benocci T."/>
            <person name="Braus-Stromeyer S.A."/>
            <person name="Caldana C."/>
            <person name="Canovas D."/>
            <person name="Cerqueira G.C."/>
            <person name="Chen F."/>
            <person name="Chen W."/>
            <person name="Choi C."/>
            <person name="Clum A."/>
            <person name="Dos Santos R.A."/>
            <person name="Damasio A.R."/>
            <person name="Diallinas G."/>
            <person name="Emri T."/>
            <person name="Fekete E."/>
            <person name="Flipphi M."/>
            <person name="Freyberg S."/>
            <person name="Gallo A."/>
            <person name="Gournas C."/>
            <person name="Habgood R."/>
            <person name="Hainaut M."/>
            <person name="Harispe M.L."/>
            <person name="Henrissat B."/>
            <person name="Hilden K.S."/>
            <person name="Hope R."/>
            <person name="Hossain A."/>
            <person name="Karabika E."/>
            <person name="Karaffa L."/>
            <person name="Karanyi Z."/>
            <person name="Krasevec N."/>
            <person name="Kuo A."/>
            <person name="Kusch H."/>
            <person name="LaButti K."/>
            <person name="Lagendijk E.L."/>
            <person name="Lapidus A."/>
            <person name="Levasseur A."/>
            <person name="Lindquist E."/>
            <person name="Lipzen A."/>
            <person name="Logrieco A.F."/>
            <person name="MacCabe A."/>
            <person name="Maekelae M.R."/>
            <person name="Malavazi I."/>
            <person name="Melin P."/>
            <person name="Meyer V."/>
            <person name="Mielnichuk N."/>
            <person name="Miskei M."/>
            <person name="Molnar A.P."/>
            <person name="Mule G."/>
            <person name="Ngan C.Y."/>
            <person name="Orejas M."/>
            <person name="Orosz E."/>
            <person name="Ouedraogo J.P."/>
            <person name="Overkamp K.M."/>
            <person name="Park H.-S."/>
            <person name="Perrone G."/>
            <person name="Piumi F."/>
            <person name="Punt P.J."/>
            <person name="Ram A.F."/>
            <person name="Ramon A."/>
            <person name="Rauscher S."/>
            <person name="Record E."/>
            <person name="Riano-Pachon D.M."/>
            <person name="Robert V."/>
            <person name="Roehrig J."/>
            <person name="Ruller R."/>
            <person name="Salamov A."/>
            <person name="Salih N.S."/>
            <person name="Samson R.A."/>
            <person name="Sandor E."/>
            <person name="Sanguinetti M."/>
            <person name="Schuetze T."/>
            <person name="Sepcic K."/>
            <person name="Shelest E."/>
            <person name="Sherlock G."/>
            <person name="Sophianopoulou V."/>
            <person name="Squina F.M."/>
            <person name="Sun H."/>
            <person name="Susca A."/>
            <person name="Todd R.B."/>
            <person name="Tsang A."/>
            <person name="Unkles S.E."/>
            <person name="van de Wiele N."/>
            <person name="van Rossen-Uffink D."/>
            <person name="Oliveira J.V."/>
            <person name="Vesth T.C."/>
            <person name="Visser J."/>
            <person name="Yu J.-H."/>
            <person name="Zhou M."/>
            <person name="Andersen M.R."/>
            <person name="Archer D.B."/>
            <person name="Baker S.E."/>
            <person name="Benoit I."/>
            <person name="Brakhage A.A."/>
            <person name="Braus G.H."/>
            <person name="Fischer R."/>
            <person name="Frisvad J.C."/>
            <person name="Goldman G.H."/>
            <person name="Houbraken J."/>
            <person name="Oakley B."/>
            <person name="Pocsi I."/>
            <person name="Scazzocchio C."/>
            <person name="Seiboth B."/>
            <person name="vanKuyk P.A."/>
            <person name="Wortman J."/>
            <person name="Dyer P.S."/>
            <person name="Grigoriev I.V."/>
        </authorList>
    </citation>
    <scope>NUCLEOTIDE SEQUENCE [LARGE SCALE GENOMIC DNA]</scope>
    <source>
        <strain evidence="3">CBS 106.47</strain>
    </source>
</reference>
<dbReference type="VEuPathDB" id="FungiDB:ASPFODRAFT_332507"/>
<evidence type="ECO:0000313" key="3">
    <source>
        <dbReference type="Proteomes" id="UP000184063"/>
    </source>
</evidence>
<dbReference type="Proteomes" id="UP000184063">
    <property type="component" value="Unassembled WGS sequence"/>
</dbReference>
<dbReference type="OrthoDB" id="4506145at2759"/>
<dbReference type="EMBL" id="KV878247">
    <property type="protein sequence ID" value="OJZ82758.1"/>
    <property type="molecule type" value="Genomic_DNA"/>
</dbReference>
<accession>A0A1M3T7N9</accession>
<feature type="region of interest" description="Disordered" evidence="1">
    <location>
        <begin position="43"/>
        <end position="88"/>
    </location>
</feature>
<evidence type="ECO:0000313" key="2">
    <source>
        <dbReference type="EMBL" id="OJZ82758.1"/>
    </source>
</evidence>
<dbReference type="AlphaFoldDB" id="A0A1M3T7N9"/>
<protein>
    <submittedName>
        <fullName evidence="2">Uncharacterized protein</fullName>
    </submittedName>
</protein>
<gene>
    <name evidence="2" type="ORF">ASPFODRAFT_332507</name>
</gene>
<evidence type="ECO:0000256" key="1">
    <source>
        <dbReference type="SAM" id="MobiDB-lite"/>
    </source>
</evidence>
<feature type="region of interest" description="Disordered" evidence="1">
    <location>
        <begin position="108"/>
        <end position="129"/>
    </location>
</feature>
<feature type="compositionally biased region" description="Basic residues" evidence="1">
    <location>
        <begin position="68"/>
        <end position="88"/>
    </location>
</feature>
<proteinExistence type="predicted"/>
<organism evidence="2 3">
    <name type="scientific">Aspergillus luchuensis (strain CBS 106.47)</name>
    <dbReference type="NCBI Taxonomy" id="1137211"/>
    <lineage>
        <taxon>Eukaryota</taxon>
        <taxon>Fungi</taxon>
        <taxon>Dikarya</taxon>
        <taxon>Ascomycota</taxon>
        <taxon>Pezizomycotina</taxon>
        <taxon>Eurotiomycetes</taxon>
        <taxon>Eurotiomycetidae</taxon>
        <taxon>Eurotiales</taxon>
        <taxon>Aspergillaceae</taxon>
        <taxon>Aspergillus</taxon>
        <taxon>Aspergillus subgen. Circumdati</taxon>
    </lineage>
</organism>
<sequence>MSCSDHLLSLAAPLFDPHPPIKAARCDRFLSLGHRHHFLILPPQRLSSPRPPRPLRHLSAPRGPLGRFPHRKRPLSPHKRTLQHHRPRLKKHPLIPREASAFGAIPSRHIPPHPPISSPQRAPPKHDSHIDERVPGYLPRSCARRQCDLQILSITFPATLRSRYPICRSSPTRTSHSTHTETPTLC</sequence>
<name>A0A1M3T7N9_ASPLC</name>